<keyword evidence="3 5" id="KW-1133">Transmembrane helix</keyword>
<feature type="transmembrane region" description="Helical" evidence="5">
    <location>
        <begin position="92"/>
        <end position="120"/>
    </location>
</feature>
<comment type="subcellular location">
    <subcellularLocation>
        <location evidence="1">Membrane</location>
        <topology evidence="1">Multi-pass membrane protein</topology>
    </subcellularLocation>
</comment>
<dbReference type="OrthoDB" id="2908954at2"/>
<evidence type="ECO:0000256" key="2">
    <source>
        <dbReference type="ARBA" id="ARBA00022692"/>
    </source>
</evidence>
<reference evidence="6 7" key="1">
    <citation type="submission" date="2006-06" db="EMBL/GenBank/DDBJ databases">
        <title>Complete sequence of Rubrobacter xylanophilus DSM 9941.</title>
        <authorList>
            <consortium name="US DOE Joint Genome Institute"/>
            <person name="Copeland A."/>
            <person name="Lucas S."/>
            <person name="Lapidus A."/>
            <person name="Barry K."/>
            <person name="Detter J.C."/>
            <person name="Glavina del Rio T."/>
            <person name="Hammon N."/>
            <person name="Israni S."/>
            <person name="Dalin E."/>
            <person name="Tice H."/>
            <person name="Pitluck S."/>
            <person name="Munk A.C."/>
            <person name="Brettin T."/>
            <person name="Bruce D."/>
            <person name="Han C."/>
            <person name="Tapia R."/>
            <person name="Gilna P."/>
            <person name="Schmutz J."/>
            <person name="Larimer F."/>
            <person name="Land M."/>
            <person name="Hauser L."/>
            <person name="Kyrpides N."/>
            <person name="Lykidis A."/>
            <person name="da Costa M.S."/>
            <person name="Rainey F.A."/>
            <person name="Empadinhas N."/>
            <person name="Jolivet E."/>
            <person name="Battista J.R."/>
            <person name="Richardson P."/>
        </authorList>
    </citation>
    <scope>NUCLEOTIDE SEQUENCE [LARGE SCALE GENOMIC DNA]</scope>
    <source>
        <strain evidence="7">DSM 9941 / NBRC 16129 / PRD-1</strain>
    </source>
</reference>
<dbReference type="InterPro" id="IPR000537">
    <property type="entry name" value="UbiA_prenyltransferase"/>
</dbReference>
<dbReference type="InterPro" id="IPR044878">
    <property type="entry name" value="UbiA_sf"/>
</dbReference>
<dbReference type="GO" id="GO:0016020">
    <property type="term" value="C:membrane"/>
    <property type="evidence" value="ECO:0007669"/>
    <property type="project" value="UniProtKB-SubCell"/>
</dbReference>
<keyword evidence="7" id="KW-1185">Reference proteome</keyword>
<dbReference type="PANTHER" id="PTHR42723:SF1">
    <property type="entry name" value="CHLOROPHYLL SYNTHASE, CHLOROPLASTIC"/>
    <property type="match status" value="1"/>
</dbReference>
<name>Q1ASF6_RUBXD</name>
<evidence type="ECO:0000313" key="7">
    <source>
        <dbReference type="Proteomes" id="UP000006637"/>
    </source>
</evidence>
<keyword evidence="4 5" id="KW-0472">Membrane</keyword>
<protein>
    <submittedName>
        <fullName evidence="6">UbiA prenyltransferase</fullName>
    </submittedName>
</protein>
<dbReference type="Gene3D" id="1.20.120.1780">
    <property type="entry name" value="UbiA prenyltransferase"/>
    <property type="match status" value="1"/>
</dbReference>
<keyword evidence="6" id="KW-0808">Transferase</keyword>
<dbReference type="KEGG" id="rxy:Rxyl_2757"/>
<dbReference type="RefSeq" id="WP_011565681.1">
    <property type="nucleotide sequence ID" value="NC_008148.1"/>
</dbReference>
<feature type="transmembrane region" description="Helical" evidence="5">
    <location>
        <begin position="17"/>
        <end position="36"/>
    </location>
</feature>
<keyword evidence="2 5" id="KW-0812">Transmembrane</keyword>
<evidence type="ECO:0000256" key="1">
    <source>
        <dbReference type="ARBA" id="ARBA00004141"/>
    </source>
</evidence>
<dbReference type="InterPro" id="IPR050475">
    <property type="entry name" value="Prenyltransferase_related"/>
</dbReference>
<proteinExistence type="predicted"/>
<gene>
    <name evidence="6" type="ordered locus">Rxyl_2757</name>
</gene>
<evidence type="ECO:0000313" key="6">
    <source>
        <dbReference type="EMBL" id="ABG05672.1"/>
    </source>
</evidence>
<feature type="transmembrane region" description="Helical" evidence="5">
    <location>
        <begin position="141"/>
        <end position="161"/>
    </location>
</feature>
<dbReference type="CDD" id="cd13956">
    <property type="entry name" value="PT_UbiA"/>
    <property type="match status" value="1"/>
</dbReference>
<feature type="transmembrane region" description="Helical" evidence="5">
    <location>
        <begin position="276"/>
        <end position="304"/>
    </location>
</feature>
<evidence type="ECO:0000256" key="5">
    <source>
        <dbReference type="SAM" id="Phobius"/>
    </source>
</evidence>
<dbReference type="AlphaFoldDB" id="Q1ASF6"/>
<evidence type="ECO:0000256" key="3">
    <source>
        <dbReference type="ARBA" id="ARBA00022989"/>
    </source>
</evidence>
<dbReference type="EMBL" id="CP000386">
    <property type="protein sequence ID" value="ABG05672.1"/>
    <property type="molecule type" value="Genomic_DNA"/>
</dbReference>
<feature type="transmembrane region" description="Helical" evidence="5">
    <location>
        <begin position="209"/>
        <end position="228"/>
    </location>
</feature>
<dbReference type="Proteomes" id="UP000006637">
    <property type="component" value="Chromosome"/>
</dbReference>
<dbReference type="HOGENOM" id="CLU_848970_0_0_11"/>
<dbReference type="STRING" id="266117.Rxyl_2757"/>
<dbReference type="GO" id="GO:0016765">
    <property type="term" value="F:transferase activity, transferring alkyl or aryl (other than methyl) groups"/>
    <property type="evidence" value="ECO:0007669"/>
    <property type="project" value="InterPro"/>
</dbReference>
<dbReference type="eggNOG" id="COG0382">
    <property type="taxonomic scope" value="Bacteria"/>
</dbReference>
<accession>Q1ASF6</accession>
<evidence type="ECO:0000256" key="4">
    <source>
        <dbReference type="ARBA" id="ARBA00023136"/>
    </source>
</evidence>
<dbReference type="PANTHER" id="PTHR42723">
    <property type="entry name" value="CHLOROPHYLL SYNTHASE"/>
    <property type="match status" value="1"/>
</dbReference>
<feature type="transmembrane region" description="Helical" evidence="5">
    <location>
        <begin position="43"/>
        <end position="61"/>
    </location>
</feature>
<dbReference type="Gene3D" id="1.10.357.140">
    <property type="entry name" value="UbiA prenyltransferase"/>
    <property type="match status" value="1"/>
</dbReference>
<dbReference type="Pfam" id="PF01040">
    <property type="entry name" value="UbiA"/>
    <property type="match status" value="1"/>
</dbReference>
<sequence>MKPGAKLLAHLEMMRPYTLFHSGMLGFASALLLSGGDVEPWRLALAFLVPTLGWLAGLYAGDYYDRHLDAASKPHRPVPSGRVGAREAFGFMLGYIAVGYALALLLGAGALLIALLTTGFGIAYSKTFKRHALLGNLDRGLLACFTVLFGAAAAHALGWSWGLLALLGTFFFHDSASNLIGAIRDAEGDREAGYGTVPAVYGVARSVRISGALTLAWLAFAMPLFVYYRERAVPAALFAVAVLLTGLAYFMLLAHGEGGPDRQQALGAHKVMVAERLVLSAAVAAIHGPAPVVLGALAAALALTQTAQLLLRDRYEFGPGRTQS</sequence>
<organism evidence="6 7">
    <name type="scientific">Rubrobacter xylanophilus (strain DSM 9941 / JCM 11954 / NBRC 16129 / PRD-1)</name>
    <dbReference type="NCBI Taxonomy" id="266117"/>
    <lineage>
        <taxon>Bacteria</taxon>
        <taxon>Bacillati</taxon>
        <taxon>Actinomycetota</taxon>
        <taxon>Rubrobacteria</taxon>
        <taxon>Rubrobacterales</taxon>
        <taxon>Rubrobacteraceae</taxon>
        <taxon>Rubrobacter</taxon>
    </lineage>
</organism>
<feature type="transmembrane region" description="Helical" evidence="5">
    <location>
        <begin position="235"/>
        <end position="256"/>
    </location>
</feature>